<keyword evidence="3" id="KW-1185">Reference proteome</keyword>
<evidence type="ECO:0000256" key="1">
    <source>
        <dbReference type="SAM" id="SignalP"/>
    </source>
</evidence>
<feature type="signal peptide" evidence="1">
    <location>
        <begin position="1"/>
        <end position="20"/>
    </location>
</feature>
<dbReference type="EMBL" id="CP103300">
    <property type="protein sequence ID" value="UYM14730.1"/>
    <property type="molecule type" value="Genomic_DNA"/>
</dbReference>
<sequence length="193" mass="22270">MKPLLLTFYLLILPSLPFHAFARVCEDFDSKSNKEKIHTYTAAQENFILAIQLEKTFHTLQALLNEKQEFKESDSLPLSEIPLAMSANFNEGWASMLLLLTEQTRQLDRIADCYYLGKLTPQQESRFWIFNIRPHDDPYVGFLLQSVPGSKKRIARVTTPKSCRNGKCQFYNLELNKKLDRSIIMLGYGSLSN</sequence>
<protein>
    <submittedName>
        <fullName evidence="2">Uncharacterized protein</fullName>
    </submittedName>
</protein>
<dbReference type="Proteomes" id="UP001163255">
    <property type="component" value="Chromosome"/>
</dbReference>
<keyword evidence="1" id="KW-0732">Signal</keyword>
<dbReference type="RefSeq" id="WP_262596379.1">
    <property type="nucleotide sequence ID" value="NZ_CP103300.1"/>
</dbReference>
<evidence type="ECO:0000313" key="2">
    <source>
        <dbReference type="EMBL" id="UYM14730.1"/>
    </source>
</evidence>
<evidence type="ECO:0000313" key="3">
    <source>
        <dbReference type="Proteomes" id="UP001163255"/>
    </source>
</evidence>
<proteinExistence type="predicted"/>
<name>A0ABY6GPV6_9GAMM</name>
<feature type="chain" id="PRO_5045150520" evidence="1">
    <location>
        <begin position="21"/>
        <end position="193"/>
    </location>
</feature>
<organism evidence="2 3">
    <name type="scientific">Endozoicomonas euniceicola</name>
    <dbReference type="NCBI Taxonomy" id="1234143"/>
    <lineage>
        <taxon>Bacteria</taxon>
        <taxon>Pseudomonadati</taxon>
        <taxon>Pseudomonadota</taxon>
        <taxon>Gammaproteobacteria</taxon>
        <taxon>Oceanospirillales</taxon>
        <taxon>Endozoicomonadaceae</taxon>
        <taxon>Endozoicomonas</taxon>
    </lineage>
</organism>
<reference evidence="2" key="1">
    <citation type="submission" date="2022-10" db="EMBL/GenBank/DDBJ databases">
        <title>Completed Genome Sequence of two octocoral isolated bacterium, Endozoicomonas euniceicola EF212T and Endozoicomonas gorgoniicola PS125T.</title>
        <authorList>
            <person name="Chiou Y.-J."/>
            <person name="Chen Y.-H."/>
        </authorList>
    </citation>
    <scope>NUCLEOTIDE SEQUENCE</scope>
    <source>
        <strain evidence="2">EF212</strain>
    </source>
</reference>
<accession>A0ABY6GPV6</accession>
<gene>
    <name evidence="2" type="ORF">NX720_17800</name>
</gene>